<sequence>MWPRRLQTLVRVHLSNLRRYPNSLPNTPPNAQNNQWPDVRAGKTGVAGLLPSLTCHRYASICVQNGGNLVQFRGCRHRYSGFRFHLTL</sequence>
<dbReference type="Proteomes" id="UP000244005">
    <property type="component" value="Unassembled WGS sequence"/>
</dbReference>
<evidence type="ECO:0000313" key="1">
    <source>
        <dbReference type="EMBL" id="PTQ44890.1"/>
    </source>
</evidence>
<proteinExistence type="predicted"/>
<protein>
    <submittedName>
        <fullName evidence="1">Uncharacterized protein</fullName>
    </submittedName>
</protein>
<keyword evidence="2" id="KW-1185">Reference proteome</keyword>
<dbReference type="AlphaFoldDB" id="A0A2R6XFK3"/>
<dbReference type="EMBL" id="KZ772689">
    <property type="protein sequence ID" value="PTQ44890.1"/>
    <property type="molecule type" value="Genomic_DNA"/>
</dbReference>
<name>A0A2R6XFK3_MARPO</name>
<accession>A0A2R6XFK3</accession>
<evidence type="ECO:0000313" key="2">
    <source>
        <dbReference type="Proteomes" id="UP000244005"/>
    </source>
</evidence>
<gene>
    <name evidence="1" type="ORF">MARPO_0017s0015</name>
</gene>
<reference evidence="2" key="1">
    <citation type="journal article" date="2017" name="Cell">
        <title>Insights into land plant evolution garnered from the Marchantia polymorpha genome.</title>
        <authorList>
            <person name="Bowman J.L."/>
            <person name="Kohchi T."/>
            <person name="Yamato K.T."/>
            <person name="Jenkins J."/>
            <person name="Shu S."/>
            <person name="Ishizaki K."/>
            <person name="Yamaoka S."/>
            <person name="Nishihama R."/>
            <person name="Nakamura Y."/>
            <person name="Berger F."/>
            <person name="Adam C."/>
            <person name="Aki S.S."/>
            <person name="Althoff F."/>
            <person name="Araki T."/>
            <person name="Arteaga-Vazquez M.A."/>
            <person name="Balasubrmanian S."/>
            <person name="Barry K."/>
            <person name="Bauer D."/>
            <person name="Boehm C.R."/>
            <person name="Briginshaw L."/>
            <person name="Caballero-Perez J."/>
            <person name="Catarino B."/>
            <person name="Chen F."/>
            <person name="Chiyoda S."/>
            <person name="Chovatia M."/>
            <person name="Davies K.M."/>
            <person name="Delmans M."/>
            <person name="Demura T."/>
            <person name="Dierschke T."/>
            <person name="Dolan L."/>
            <person name="Dorantes-Acosta A.E."/>
            <person name="Eklund D.M."/>
            <person name="Florent S.N."/>
            <person name="Flores-Sandoval E."/>
            <person name="Fujiyama A."/>
            <person name="Fukuzawa H."/>
            <person name="Galik B."/>
            <person name="Grimanelli D."/>
            <person name="Grimwood J."/>
            <person name="Grossniklaus U."/>
            <person name="Hamada T."/>
            <person name="Haseloff J."/>
            <person name="Hetherington A.J."/>
            <person name="Higo A."/>
            <person name="Hirakawa Y."/>
            <person name="Hundley H.N."/>
            <person name="Ikeda Y."/>
            <person name="Inoue K."/>
            <person name="Inoue S.I."/>
            <person name="Ishida S."/>
            <person name="Jia Q."/>
            <person name="Kakita M."/>
            <person name="Kanazawa T."/>
            <person name="Kawai Y."/>
            <person name="Kawashima T."/>
            <person name="Kennedy M."/>
            <person name="Kinose K."/>
            <person name="Kinoshita T."/>
            <person name="Kohara Y."/>
            <person name="Koide E."/>
            <person name="Komatsu K."/>
            <person name="Kopischke S."/>
            <person name="Kubo M."/>
            <person name="Kyozuka J."/>
            <person name="Lagercrantz U."/>
            <person name="Lin S.S."/>
            <person name="Lindquist E."/>
            <person name="Lipzen A.M."/>
            <person name="Lu C.W."/>
            <person name="De Luna E."/>
            <person name="Martienssen R.A."/>
            <person name="Minamino N."/>
            <person name="Mizutani M."/>
            <person name="Mizutani M."/>
            <person name="Mochizuki N."/>
            <person name="Monte I."/>
            <person name="Mosher R."/>
            <person name="Nagasaki H."/>
            <person name="Nakagami H."/>
            <person name="Naramoto S."/>
            <person name="Nishitani K."/>
            <person name="Ohtani M."/>
            <person name="Okamoto T."/>
            <person name="Okumura M."/>
            <person name="Phillips J."/>
            <person name="Pollak B."/>
            <person name="Reinders A."/>
            <person name="Rovekamp M."/>
            <person name="Sano R."/>
            <person name="Sawa S."/>
            <person name="Schmid M.W."/>
            <person name="Shirakawa M."/>
            <person name="Solano R."/>
            <person name="Spunde A."/>
            <person name="Suetsugu N."/>
            <person name="Sugano S."/>
            <person name="Sugiyama A."/>
            <person name="Sun R."/>
            <person name="Suzuki Y."/>
            <person name="Takenaka M."/>
            <person name="Takezawa D."/>
            <person name="Tomogane H."/>
            <person name="Tsuzuki M."/>
            <person name="Ueda T."/>
            <person name="Umeda M."/>
            <person name="Ward J.M."/>
            <person name="Watanabe Y."/>
            <person name="Yazaki K."/>
            <person name="Yokoyama R."/>
            <person name="Yoshitake Y."/>
            <person name="Yotsui I."/>
            <person name="Zachgo S."/>
            <person name="Schmutz J."/>
        </authorList>
    </citation>
    <scope>NUCLEOTIDE SEQUENCE [LARGE SCALE GENOMIC DNA]</scope>
    <source>
        <strain evidence="2">Tak-1</strain>
    </source>
</reference>
<organism evidence="1 2">
    <name type="scientific">Marchantia polymorpha</name>
    <name type="common">Common liverwort</name>
    <name type="synonym">Marchantia aquatica</name>
    <dbReference type="NCBI Taxonomy" id="3197"/>
    <lineage>
        <taxon>Eukaryota</taxon>
        <taxon>Viridiplantae</taxon>
        <taxon>Streptophyta</taxon>
        <taxon>Embryophyta</taxon>
        <taxon>Marchantiophyta</taxon>
        <taxon>Marchantiopsida</taxon>
        <taxon>Marchantiidae</taxon>
        <taxon>Marchantiales</taxon>
        <taxon>Marchantiaceae</taxon>
        <taxon>Marchantia</taxon>
    </lineage>
</organism>